<name>A0A6B3SM35_9BURK</name>
<dbReference type="InterPro" id="IPR000644">
    <property type="entry name" value="CBS_dom"/>
</dbReference>
<feature type="binding site" evidence="13 15">
    <location>
        <begin position="383"/>
        <end position="387"/>
    </location>
    <ligand>
        <name>IMP</name>
        <dbReference type="ChEBI" id="CHEBI:58053"/>
    </ligand>
</feature>
<keyword evidence="7 13" id="KW-0658">Purine biosynthesis</keyword>
<keyword evidence="6 13" id="KW-0332">GMP biosynthesis</keyword>
<dbReference type="FunFam" id="3.20.20.70:FF:000003">
    <property type="entry name" value="GMP reductase"/>
    <property type="match status" value="1"/>
</dbReference>
<accession>A0A6B3SM35</accession>
<feature type="binding site" evidence="13">
    <location>
        <position position="468"/>
    </location>
    <ligand>
        <name>K(+)</name>
        <dbReference type="ChEBI" id="CHEBI:29103"/>
        <note>ligand shared between two tetrameric partners</note>
    </ligand>
</feature>
<keyword evidence="8 13" id="KW-0630">Potassium</keyword>
<comment type="pathway">
    <text evidence="13 20">Purine metabolism; XMP biosynthesis via de novo pathway; XMP from IMP: step 1/1.</text>
</comment>
<dbReference type="PROSITE" id="PS51371">
    <property type="entry name" value="CBS"/>
    <property type="match status" value="2"/>
</dbReference>
<dbReference type="GO" id="GO:0003938">
    <property type="term" value="F:IMP dehydrogenase activity"/>
    <property type="evidence" value="ECO:0007669"/>
    <property type="project" value="UniProtKB-UniRule"/>
</dbReference>
<dbReference type="CDD" id="cd04601">
    <property type="entry name" value="CBS_pair_IMPDH"/>
    <property type="match status" value="1"/>
</dbReference>
<evidence type="ECO:0000256" key="9">
    <source>
        <dbReference type="ARBA" id="ARBA00023002"/>
    </source>
</evidence>
<dbReference type="PANTHER" id="PTHR11911:SF111">
    <property type="entry name" value="INOSINE-5'-MONOPHOSPHATE DEHYDROGENASE"/>
    <property type="match status" value="1"/>
</dbReference>
<dbReference type="InterPro" id="IPR001093">
    <property type="entry name" value="IMP_DH_GMPRt"/>
</dbReference>
<evidence type="ECO:0000256" key="15">
    <source>
        <dbReference type="PIRSR" id="PIRSR000130-2"/>
    </source>
</evidence>
<dbReference type="GO" id="GO:0000166">
    <property type="term" value="F:nucleotide binding"/>
    <property type="evidence" value="ECO:0007669"/>
    <property type="project" value="UniProtKB-UniRule"/>
</dbReference>
<feature type="binding site" evidence="13">
    <location>
        <position position="246"/>
    </location>
    <ligand>
        <name>NAD(+)</name>
        <dbReference type="ChEBI" id="CHEBI:57540"/>
    </ligand>
</feature>
<comment type="function">
    <text evidence="13">Catalyzes the conversion of inosine 5'-phosphate (IMP) to xanthosine 5'-phosphate (XMP), the first committed and rate-limiting step in the de novo synthesis of guanine nucleotides, and therefore plays an important role in the regulation of cell growth.</text>
</comment>
<feature type="binding site" description="in other chain" evidence="13 17">
    <location>
        <position position="298"/>
    </location>
    <ligand>
        <name>K(+)</name>
        <dbReference type="ChEBI" id="CHEBI:29103"/>
        <note>ligand shared between two tetrameric partners</note>
    </ligand>
</feature>
<sequence length="486" mass="52091">MRLLQKALTFDDVLLVPAHSDILPKDTSLKTRLSRNISLNIPLLSAAMDTVTEARLAIAMAQEGGIGIIHKNLKPKDQAREVSKVKRFESGVVRDPITIPPTTRIRDVMALSEQHGISGFPVVEGKTVVGIITNRDLRFEEELDAEVRAKMTPREKLVVVKEGAELSEAKRLMNKHRLERVIVVNDDFELRGLITVKDIQKSTEHPNACKDEHGKLRVGAAVGVGPDNDERIELLVKAGVDVIVVDTAHGHSKGVLDRVKWVKTRYPHVDVIGGNIATAAAALALVEHGADGVKVGIGPGSICTTRIVAGVGVPQITAISNVADALKGTGVPCIADGGIRFSGDISKALAAGASSVMMGSMFAGTEEAPGEVILFQGRSYKSYRGMGSLGAMSEGSADRYFQDPANNADKLVPEGIEGRVPYKGSVLTILYQLVGGVRSSMGYCGCATIDELREKAEFVEITAAGMRESHVHDVQITKEAPNYRAD</sequence>
<dbReference type="GO" id="GO:0046872">
    <property type="term" value="F:metal ion binding"/>
    <property type="evidence" value="ECO:0007669"/>
    <property type="project" value="UniProtKB-UniRule"/>
</dbReference>
<evidence type="ECO:0000256" key="3">
    <source>
        <dbReference type="ARBA" id="ARBA00011881"/>
    </source>
</evidence>
<feature type="domain" description="CBS" evidence="21">
    <location>
        <begin position="92"/>
        <end position="147"/>
    </location>
</feature>
<dbReference type="PANTHER" id="PTHR11911">
    <property type="entry name" value="INOSINE-5-MONOPHOSPHATE DEHYDROGENASE RELATED"/>
    <property type="match status" value="1"/>
</dbReference>
<evidence type="ECO:0000256" key="8">
    <source>
        <dbReference type="ARBA" id="ARBA00022958"/>
    </source>
</evidence>
<dbReference type="GO" id="GO:0006183">
    <property type="term" value="P:GTP biosynthetic process"/>
    <property type="evidence" value="ECO:0007669"/>
    <property type="project" value="TreeGrafter"/>
</dbReference>
<evidence type="ECO:0000256" key="13">
    <source>
        <dbReference type="HAMAP-Rule" id="MF_01964"/>
    </source>
</evidence>
<dbReference type="CDD" id="cd00381">
    <property type="entry name" value="IMPDH"/>
    <property type="match status" value="1"/>
</dbReference>
<comment type="caution">
    <text evidence="13">Lacks conserved residue(s) required for the propagation of feature annotation.</text>
</comment>
<evidence type="ECO:0000259" key="21">
    <source>
        <dbReference type="PROSITE" id="PS51371"/>
    </source>
</evidence>
<organism evidence="22 23">
    <name type="scientific">Noviherbaspirillum galbum</name>
    <dbReference type="NCBI Taxonomy" id="2709383"/>
    <lineage>
        <taxon>Bacteria</taxon>
        <taxon>Pseudomonadati</taxon>
        <taxon>Pseudomonadota</taxon>
        <taxon>Betaproteobacteria</taxon>
        <taxon>Burkholderiales</taxon>
        <taxon>Oxalobacteraceae</taxon>
        <taxon>Noviherbaspirillum</taxon>
    </lineage>
</organism>
<evidence type="ECO:0000256" key="14">
    <source>
        <dbReference type="PIRSR" id="PIRSR000130-1"/>
    </source>
</evidence>
<gene>
    <name evidence="13 22" type="primary">guaB</name>
    <name evidence="22" type="ORF">G3574_01520</name>
</gene>
<evidence type="ECO:0000256" key="6">
    <source>
        <dbReference type="ARBA" id="ARBA00022749"/>
    </source>
</evidence>
<dbReference type="Pfam" id="PF00478">
    <property type="entry name" value="IMPDH"/>
    <property type="match status" value="1"/>
</dbReference>
<feature type="binding site" evidence="16">
    <location>
        <begin position="246"/>
        <end position="248"/>
    </location>
    <ligand>
        <name>NAD(+)</name>
        <dbReference type="ChEBI" id="CHEBI:57540"/>
    </ligand>
</feature>
<evidence type="ECO:0000256" key="4">
    <source>
        <dbReference type="ARBA" id="ARBA00022723"/>
    </source>
</evidence>
<keyword evidence="9 13" id="KW-0560">Oxidoreductase</keyword>
<feature type="binding site" evidence="13 15">
    <location>
        <begin position="336"/>
        <end position="338"/>
    </location>
    <ligand>
        <name>IMP</name>
        <dbReference type="ChEBI" id="CHEBI:58053"/>
    </ligand>
</feature>
<feature type="binding site" evidence="13 15">
    <location>
        <position position="414"/>
    </location>
    <ligand>
        <name>IMP</name>
        <dbReference type="ChEBI" id="CHEBI:58053"/>
    </ligand>
</feature>
<evidence type="ECO:0000313" key="22">
    <source>
        <dbReference type="EMBL" id="NEX59746.1"/>
    </source>
</evidence>
<dbReference type="InterPro" id="IPR015875">
    <property type="entry name" value="IMP_DH/GMP_Rdtase_CS"/>
</dbReference>
<feature type="binding site" evidence="13">
    <location>
        <position position="470"/>
    </location>
    <ligand>
        <name>K(+)</name>
        <dbReference type="ChEBI" id="CHEBI:29103"/>
        <note>ligand shared between two tetrameric partners</note>
    </ligand>
</feature>
<evidence type="ECO:0000256" key="17">
    <source>
        <dbReference type="PIRSR" id="PIRSR000130-4"/>
    </source>
</evidence>
<evidence type="ECO:0000256" key="11">
    <source>
        <dbReference type="ARBA" id="ARBA00023122"/>
    </source>
</evidence>
<comment type="cofactor">
    <cofactor evidence="1 13">
        <name>K(+)</name>
        <dbReference type="ChEBI" id="CHEBI:29103"/>
    </cofactor>
</comment>
<evidence type="ECO:0000256" key="2">
    <source>
        <dbReference type="ARBA" id="ARBA00005502"/>
    </source>
</evidence>
<feature type="binding site" evidence="13">
    <location>
        <position position="469"/>
    </location>
    <ligand>
        <name>K(+)</name>
        <dbReference type="ChEBI" id="CHEBI:29103"/>
        <note>ligand shared between two tetrameric partners</note>
    </ligand>
</feature>
<feature type="domain" description="CBS" evidence="21">
    <location>
        <begin position="151"/>
        <end position="212"/>
    </location>
</feature>
<dbReference type="NCBIfam" id="TIGR01302">
    <property type="entry name" value="IMP_dehydrog"/>
    <property type="match status" value="1"/>
</dbReference>
<dbReference type="PIRSF" id="PIRSF000130">
    <property type="entry name" value="IMPDH"/>
    <property type="match status" value="1"/>
</dbReference>
<feature type="active site" description="Thioimidate intermediate" evidence="13 14">
    <location>
        <position position="303"/>
    </location>
</feature>
<dbReference type="SMART" id="SM00116">
    <property type="entry name" value="CBS"/>
    <property type="match status" value="2"/>
</dbReference>
<dbReference type="UniPathway" id="UPA00601">
    <property type="reaction ID" value="UER00295"/>
</dbReference>
<keyword evidence="11 18" id="KW-0129">CBS domain</keyword>
<dbReference type="HAMAP" id="MF_01964">
    <property type="entry name" value="IMPDH"/>
    <property type="match status" value="1"/>
</dbReference>
<feature type="binding site" description="in other chain" evidence="13 17">
    <location>
        <position position="303"/>
    </location>
    <ligand>
        <name>K(+)</name>
        <dbReference type="ChEBI" id="CHEBI:29103"/>
        <note>ligand shared between two tetrameric partners</note>
    </ligand>
</feature>
<feature type="binding site" description="in other chain" evidence="13 17">
    <location>
        <position position="300"/>
    </location>
    <ligand>
        <name>K(+)</name>
        <dbReference type="ChEBI" id="CHEBI:29103"/>
        <note>ligand shared between two tetrameric partners</note>
    </ligand>
</feature>
<dbReference type="SUPFAM" id="SSF51412">
    <property type="entry name" value="Inosine monophosphate dehydrogenase (IMPDH)"/>
    <property type="match status" value="1"/>
</dbReference>
<evidence type="ECO:0000256" key="16">
    <source>
        <dbReference type="PIRSR" id="PIRSR000130-3"/>
    </source>
</evidence>
<evidence type="ECO:0000256" key="18">
    <source>
        <dbReference type="PROSITE-ProRule" id="PRU00703"/>
    </source>
</evidence>
<dbReference type="Proteomes" id="UP000482155">
    <property type="component" value="Unassembled WGS sequence"/>
</dbReference>
<evidence type="ECO:0000313" key="23">
    <source>
        <dbReference type="Proteomes" id="UP000482155"/>
    </source>
</evidence>
<comment type="caution">
    <text evidence="22">The sequence shown here is derived from an EMBL/GenBank/DDBJ whole genome shotgun (WGS) entry which is preliminary data.</text>
</comment>
<dbReference type="EC" id="1.1.1.205" evidence="13 20"/>
<dbReference type="AlphaFoldDB" id="A0A6B3SM35"/>
<protein>
    <recommendedName>
        <fullName evidence="13 20">Inosine-5'-monophosphate dehydrogenase</fullName>
        <shortName evidence="13">IMP dehydrogenase</shortName>
        <shortName evidence="13">IMPD</shortName>
        <shortName evidence="13">IMPDH</shortName>
        <ecNumber evidence="13 20">1.1.1.205</ecNumber>
    </recommendedName>
</protein>
<evidence type="ECO:0000256" key="5">
    <source>
        <dbReference type="ARBA" id="ARBA00022737"/>
    </source>
</evidence>
<feature type="active site" description="Proton acceptor" evidence="13 14">
    <location>
        <position position="399"/>
    </location>
</feature>
<feature type="binding site" evidence="13 16">
    <location>
        <begin position="296"/>
        <end position="298"/>
    </location>
    <ligand>
        <name>NAD(+)</name>
        <dbReference type="ChEBI" id="CHEBI:57540"/>
    </ligand>
</feature>
<feature type="binding site" evidence="13 15">
    <location>
        <position position="301"/>
    </location>
    <ligand>
        <name>IMP</name>
        <dbReference type="ChEBI" id="CHEBI:58053"/>
    </ligand>
</feature>
<evidence type="ECO:0000256" key="19">
    <source>
        <dbReference type="RuleBase" id="RU003927"/>
    </source>
</evidence>
<evidence type="ECO:0000256" key="7">
    <source>
        <dbReference type="ARBA" id="ARBA00022755"/>
    </source>
</evidence>
<dbReference type="InterPro" id="IPR013785">
    <property type="entry name" value="Aldolase_TIM"/>
</dbReference>
<comment type="subunit">
    <text evidence="3 13">Homotetramer.</text>
</comment>
<dbReference type="GO" id="GO:0006177">
    <property type="term" value="P:GMP biosynthetic process"/>
    <property type="evidence" value="ECO:0007669"/>
    <property type="project" value="UniProtKB-UniRule"/>
</dbReference>
<dbReference type="InterPro" id="IPR005990">
    <property type="entry name" value="IMP_DH"/>
</dbReference>
<keyword evidence="5" id="KW-0677">Repeat</keyword>
<comment type="similarity">
    <text evidence="2 13 19">Belongs to the IMPDH/GMPR family.</text>
</comment>
<dbReference type="RefSeq" id="WP_163960178.1">
    <property type="nucleotide sequence ID" value="NZ_JAAIVB010000008.1"/>
</dbReference>
<evidence type="ECO:0000256" key="20">
    <source>
        <dbReference type="RuleBase" id="RU003928"/>
    </source>
</evidence>
<dbReference type="EMBL" id="JAAIVB010000008">
    <property type="protein sequence ID" value="NEX59746.1"/>
    <property type="molecule type" value="Genomic_DNA"/>
</dbReference>
<dbReference type="Gene3D" id="3.20.20.70">
    <property type="entry name" value="Aldolase class I"/>
    <property type="match status" value="1"/>
</dbReference>
<dbReference type="InterPro" id="IPR046342">
    <property type="entry name" value="CBS_dom_sf"/>
</dbReference>
<dbReference type="SMART" id="SM01240">
    <property type="entry name" value="IMPDH"/>
    <property type="match status" value="1"/>
</dbReference>
<evidence type="ECO:0000256" key="12">
    <source>
        <dbReference type="ARBA" id="ARBA00048028"/>
    </source>
</evidence>
<comment type="activity regulation">
    <text evidence="13">Mycophenolic acid (MPA) is a non-competitive inhibitor that prevents formation of the closed enzyme conformation by binding to the same site as the amobile flap. In contrast, mizoribine monophosphate (MZP) is a competitive inhibitor that induces the closed conformation. MPA is a potent inhibitor of mammalian IMPDHs but a poor inhibitor of the bacterial enzymes. MZP is a more potent inhibitor of bacterial IMPDH.</text>
</comment>
<keyword evidence="10 13" id="KW-0520">NAD</keyword>
<feature type="binding site" evidence="13 15">
    <location>
        <begin position="359"/>
        <end position="360"/>
    </location>
    <ligand>
        <name>IMP</name>
        <dbReference type="ChEBI" id="CHEBI:58053"/>
    </ligand>
</feature>
<comment type="catalytic activity">
    <reaction evidence="12 13 20">
        <text>IMP + NAD(+) + H2O = XMP + NADH + H(+)</text>
        <dbReference type="Rhea" id="RHEA:11708"/>
        <dbReference type="ChEBI" id="CHEBI:15377"/>
        <dbReference type="ChEBI" id="CHEBI:15378"/>
        <dbReference type="ChEBI" id="CHEBI:57464"/>
        <dbReference type="ChEBI" id="CHEBI:57540"/>
        <dbReference type="ChEBI" id="CHEBI:57945"/>
        <dbReference type="ChEBI" id="CHEBI:58053"/>
        <dbReference type="EC" id="1.1.1.205"/>
    </reaction>
</comment>
<keyword evidence="4 13" id="KW-0479">Metal-binding</keyword>
<evidence type="ECO:0000256" key="1">
    <source>
        <dbReference type="ARBA" id="ARBA00001958"/>
    </source>
</evidence>
<dbReference type="SUPFAM" id="SSF54631">
    <property type="entry name" value="CBS-domain pair"/>
    <property type="match status" value="1"/>
</dbReference>
<dbReference type="PROSITE" id="PS00487">
    <property type="entry name" value="IMP_DH_GMP_RED"/>
    <property type="match status" value="1"/>
</dbReference>
<proteinExistence type="inferred from homology"/>
<keyword evidence="23" id="KW-1185">Reference proteome</keyword>
<reference evidence="22 23" key="1">
    <citation type="submission" date="2020-02" db="EMBL/GenBank/DDBJ databases">
        <authorList>
            <person name="Kim M.K."/>
        </authorList>
    </citation>
    <scope>NUCLEOTIDE SEQUENCE [LARGE SCALE GENOMIC DNA]</scope>
    <source>
        <strain evidence="22 23">17J57-3</strain>
    </source>
</reference>
<evidence type="ECO:0000256" key="10">
    <source>
        <dbReference type="ARBA" id="ARBA00023027"/>
    </source>
</evidence>
<dbReference type="Pfam" id="PF00571">
    <property type="entry name" value="CBS"/>
    <property type="match status" value="2"/>
</dbReference>